<dbReference type="PROSITE" id="PS50294">
    <property type="entry name" value="WD_REPEATS_REGION"/>
    <property type="match status" value="8"/>
</dbReference>
<feature type="repeat" description="WD" evidence="5">
    <location>
        <begin position="294"/>
        <end position="328"/>
    </location>
</feature>
<evidence type="ECO:0000256" key="3">
    <source>
        <dbReference type="ARBA" id="ARBA00022737"/>
    </source>
</evidence>
<keyword evidence="6" id="KW-0687">Ribonucleoprotein</keyword>
<proteinExistence type="predicted"/>
<feature type="repeat" description="WD" evidence="5">
    <location>
        <begin position="329"/>
        <end position="363"/>
    </location>
</feature>
<evidence type="ECO:0000256" key="4">
    <source>
        <dbReference type="ARBA" id="ARBA00023187"/>
    </source>
</evidence>
<dbReference type="InterPro" id="IPR020472">
    <property type="entry name" value="WD40_PAC1"/>
</dbReference>
<keyword evidence="4" id="KW-0508">mRNA splicing</keyword>
<feature type="repeat" description="WD" evidence="5">
    <location>
        <begin position="51"/>
        <end position="84"/>
    </location>
</feature>
<dbReference type="PANTHER" id="PTHR44006:SF1">
    <property type="entry name" value="U5 SMALL NUCLEAR RIBONUCLEOPROTEIN 40 KDA PROTEIN"/>
    <property type="match status" value="1"/>
</dbReference>
<comment type="caution">
    <text evidence="6">The sequence shown here is derived from an EMBL/GenBank/DDBJ whole genome shotgun (WGS) entry which is preliminary data.</text>
</comment>
<evidence type="ECO:0000256" key="5">
    <source>
        <dbReference type="PROSITE-ProRule" id="PRU00221"/>
    </source>
</evidence>
<gene>
    <name evidence="6" type="ORF">PoB_001754800</name>
</gene>
<feature type="repeat" description="WD" evidence="5">
    <location>
        <begin position="220"/>
        <end position="254"/>
    </location>
</feature>
<dbReference type="InterPro" id="IPR001680">
    <property type="entry name" value="WD40_rpt"/>
</dbReference>
<feature type="repeat" description="WD" evidence="5">
    <location>
        <begin position="94"/>
        <end position="135"/>
    </location>
</feature>
<dbReference type="GO" id="GO:0071013">
    <property type="term" value="C:catalytic step 2 spliceosome"/>
    <property type="evidence" value="ECO:0007669"/>
    <property type="project" value="TreeGrafter"/>
</dbReference>
<dbReference type="PROSITE" id="PS50082">
    <property type="entry name" value="WD_REPEATS_2"/>
    <property type="match status" value="9"/>
</dbReference>
<feature type="repeat" description="WD" evidence="5">
    <location>
        <begin position="185"/>
        <end position="219"/>
    </location>
</feature>
<dbReference type="SUPFAM" id="SSF50978">
    <property type="entry name" value="WD40 repeat-like"/>
    <property type="match status" value="2"/>
</dbReference>
<dbReference type="Proteomes" id="UP000735302">
    <property type="component" value="Unassembled WGS sequence"/>
</dbReference>
<dbReference type="InterPro" id="IPR036322">
    <property type="entry name" value="WD40_repeat_dom_sf"/>
</dbReference>
<dbReference type="SMART" id="SM00320">
    <property type="entry name" value="WD40"/>
    <property type="match status" value="9"/>
</dbReference>
<organism evidence="6 7">
    <name type="scientific">Plakobranchus ocellatus</name>
    <dbReference type="NCBI Taxonomy" id="259542"/>
    <lineage>
        <taxon>Eukaryota</taxon>
        <taxon>Metazoa</taxon>
        <taxon>Spiralia</taxon>
        <taxon>Lophotrochozoa</taxon>
        <taxon>Mollusca</taxon>
        <taxon>Gastropoda</taxon>
        <taxon>Heterobranchia</taxon>
        <taxon>Euthyneura</taxon>
        <taxon>Panpulmonata</taxon>
        <taxon>Sacoglossa</taxon>
        <taxon>Placobranchoidea</taxon>
        <taxon>Plakobranchidae</taxon>
        <taxon>Plakobranchus</taxon>
    </lineage>
</organism>
<dbReference type="InterPro" id="IPR015943">
    <property type="entry name" value="WD40/YVTN_repeat-like_dom_sf"/>
</dbReference>
<evidence type="ECO:0000313" key="6">
    <source>
        <dbReference type="EMBL" id="GFN91042.1"/>
    </source>
</evidence>
<evidence type="ECO:0000313" key="7">
    <source>
        <dbReference type="Proteomes" id="UP000735302"/>
    </source>
</evidence>
<name>A0AAV3Z9C0_9GAST</name>
<keyword evidence="3" id="KW-0677">Repeat</keyword>
<evidence type="ECO:0000256" key="1">
    <source>
        <dbReference type="ARBA" id="ARBA00022574"/>
    </source>
</evidence>
<keyword evidence="2" id="KW-0507">mRNA processing</keyword>
<dbReference type="EMBL" id="BLXT01002087">
    <property type="protein sequence ID" value="GFN91042.1"/>
    <property type="molecule type" value="Genomic_DNA"/>
</dbReference>
<dbReference type="CDD" id="cd00200">
    <property type="entry name" value="WD40"/>
    <property type="match status" value="1"/>
</dbReference>
<protein>
    <submittedName>
        <fullName evidence="6">U5 small nuclear ribonucleoprotein 40 kDa protein</fullName>
    </submittedName>
</protein>
<dbReference type="InterPro" id="IPR052234">
    <property type="entry name" value="U5_snRNP_Component"/>
</dbReference>
<dbReference type="PRINTS" id="PR00320">
    <property type="entry name" value="GPROTEINBRPT"/>
</dbReference>
<dbReference type="InterPro" id="IPR019775">
    <property type="entry name" value="WD40_repeat_CS"/>
</dbReference>
<feature type="repeat" description="WD" evidence="5">
    <location>
        <begin position="421"/>
        <end position="455"/>
    </location>
</feature>
<accession>A0AAV3Z9C0</accession>
<keyword evidence="7" id="KW-1185">Reference proteome</keyword>
<dbReference type="GO" id="GO:0006397">
    <property type="term" value="P:mRNA processing"/>
    <property type="evidence" value="ECO:0007669"/>
    <property type="project" value="UniProtKB-KW"/>
</dbReference>
<evidence type="ECO:0000256" key="2">
    <source>
        <dbReference type="ARBA" id="ARBA00022664"/>
    </source>
</evidence>
<dbReference type="GO" id="GO:0003723">
    <property type="term" value="F:RNA binding"/>
    <property type="evidence" value="ECO:0007669"/>
    <property type="project" value="TreeGrafter"/>
</dbReference>
<feature type="repeat" description="WD" evidence="5">
    <location>
        <begin position="390"/>
        <end position="420"/>
    </location>
</feature>
<dbReference type="AlphaFoldDB" id="A0AAV3Z9C0"/>
<dbReference type="Gene3D" id="2.130.10.10">
    <property type="entry name" value="YVTN repeat-like/Quinoprotein amine dehydrogenase"/>
    <property type="match status" value="2"/>
</dbReference>
<sequence>MDLKRKAMEGAMVPVKKPRHELVASSASQAGAVVQAGPPRTSNLLAPIMLLTGHEGDIFCGKFSPDGQLFSSAGFDRLIYFWTVYGECENFAMLKGHTGAVMELQFSTDGSMLFTASTDKTVAVWDIESGERLRKLKGHQTFVNTVSPARRGPQLLCSGSDDGTVKMWDARKKGCINTFQCTYQVTAVTFNDTAEQIISGGIDNELKVWDLRKNADLYRMRGHSDTVTGLELSPEGSYLLSNSMDNTLRIWDVRPFAPQERCVKIMSGHQHTFEKMWDARKKGCINTFQCTYQVTAVTFNDTAEQIISGGIDNELKVWDLRKNADLYRMRGHSDTVTGLELSPEGSYLLSNSMDNTLRIWDVRPFAPQERCVKIMSGHQHTFEKNLLRCAWSPDGSRVAAGSGDRFVYVWDTTSRRVVYKLPGHTGSVNEVDFHPTEPIISSSSSDKKIFLGELE</sequence>
<dbReference type="GO" id="GO:0008380">
    <property type="term" value="P:RNA splicing"/>
    <property type="evidence" value="ECO:0007669"/>
    <property type="project" value="UniProtKB-KW"/>
</dbReference>
<feature type="repeat" description="WD" evidence="5">
    <location>
        <begin position="136"/>
        <end position="178"/>
    </location>
</feature>
<keyword evidence="1 5" id="KW-0853">WD repeat</keyword>
<dbReference type="Pfam" id="PF00400">
    <property type="entry name" value="WD40"/>
    <property type="match status" value="9"/>
</dbReference>
<dbReference type="PROSITE" id="PS00678">
    <property type="entry name" value="WD_REPEATS_1"/>
    <property type="match status" value="4"/>
</dbReference>
<dbReference type="PANTHER" id="PTHR44006">
    <property type="entry name" value="U5 SMALL NUCLEAR RIBONUCLEOPROTEIN 40 KDA PROTEIN"/>
    <property type="match status" value="1"/>
</dbReference>
<reference evidence="6 7" key="1">
    <citation type="journal article" date="2021" name="Elife">
        <title>Chloroplast acquisition without the gene transfer in kleptoplastic sea slugs, Plakobranchus ocellatus.</title>
        <authorList>
            <person name="Maeda T."/>
            <person name="Takahashi S."/>
            <person name="Yoshida T."/>
            <person name="Shimamura S."/>
            <person name="Takaki Y."/>
            <person name="Nagai Y."/>
            <person name="Toyoda A."/>
            <person name="Suzuki Y."/>
            <person name="Arimoto A."/>
            <person name="Ishii H."/>
            <person name="Satoh N."/>
            <person name="Nishiyama T."/>
            <person name="Hasebe M."/>
            <person name="Maruyama T."/>
            <person name="Minagawa J."/>
            <person name="Obokata J."/>
            <person name="Shigenobu S."/>
        </authorList>
    </citation>
    <scope>NUCLEOTIDE SEQUENCE [LARGE SCALE GENOMIC DNA]</scope>
</reference>